<name>A0A8J5H8R2_ZINOF</name>
<comment type="caution">
    <text evidence="1">The sequence shown here is derived from an EMBL/GenBank/DDBJ whole genome shotgun (WGS) entry which is preliminary data.</text>
</comment>
<organism evidence="1 2">
    <name type="scientific">Zingiber officinale</name>
    <name type="common">Ginger</name>
    <name type="synonym">Amomum zingiber</name>
    <dbReference type="NCBI Taxonomy" id="94328"/>
    <lineage>
        <taxon>Eukaryota</taxon>
        <taxon>Viridiplantae</taxon>
        <taxon>Streptophyta</taxon>
        <taxon>Embryophyta</taxon>
        <taxon>Tracheophyta</taxon>
        <taxon>Spermatophyta</taxon>
        <taxon>Magnoliopsida</taxon>
        <taxon>Liliopsida</taxon>
        <taxon>Zingiberales</taxon>
        <taxon>Zingiberaceae</taxon>
        <taxon>Zingiber</taxon>
    </lineage>
</organism>
<proteinExistence type="predicted"/>
<evidence type="ECO:0000313" key="1">
    <source>
        <dbReference type="EMBL" id="KAG6523225.1"/>
    </source>
</evidence>
<sequence>MIGVIVNVKSCSRKGTYALLITCITRGLGVPEAWEFLTTGVKILQLKLSRSLSIVFNVTDIAAKDCACKITGKDLEVISPLILVEIQFALWICCSEDSGKNKFEFGSLLLDSVLDSYLAEVKFIKRLQVFVIATLTISLPDDFDNHFELLIMHPIWMNQVLDLVAKQKISKVEITLVTIGIKALKIAGRNHEIRESIAALEALVGVVPEGEDVCNLIAKIFKLEANMEQIQESPMEELV</sequence>
<dbReference type="Proteomes" id="UP000734854">
    <property type="component" value="Unassembled WGS sequence"/>
</dbReference>
<protein>
    <submittedName>
        <fullName evidence="1">Uncharacterized protein</fullName>
    </submittedName>
</protein>
<dbReference type="EMBL" id="JACMSC010000004">
    <property type="protein sequence ID" value="KAG6523225.1"/>
    <property type="molecule type" value="Genomic_DNA"/>
</dbReference>
<accession>A0A8J5H8R2</accession>
<evidence type="ECO:0000313" key="2">
    <source>
        <dbReference type="Proteomes" id="UP000734854"/>
    </source>
</evidence>
<dbReference type="AlphaFoldDB" id="A0A8J5H8R2"/>
<gene>
    <name evidence="1" type="ORF">ZIOFF_013079</name>
</gene>
<keyword evidence="2" id="KW-1185">Reference proteome</keyword>
<reference evidence="1 2" key="1">
    <citation type="submission" date="2020-08" db="EMBL/GenBank/DDBJ databases">
        <title>Plant Genome Project.</title>
        <authorList>
            <person name="Zhang R.-G."/>
        </authorList>
    </citation>
    <scope>NUCLEOTIDE SEQUENCE [LARGE SCALE GENOMIC DNA]</scope>
    <source>
        <tissue evidence="1">Rhizome</tissue>
    </source>
</reference>